<dbReference type="eggNOG" id="COG1181">
    <property type="taxonomic scope" value="Bacteria"/>
</dbReference>
<evidence type="ECO:0000256" key="7">
    <source>
        <dbReference type="ARBA" id="ARBA00022842"/>
    </source>
</evidence>
<dbReference type="PANTHER" id="PTHR23132:SF25">
    <property type="entry name" value="D-ALANINE--D-ALANINE LIGASE A"/>
    <property type="match status" value="1"/>
</dbReference>
<evidence type="ECO:0000313" key="18">
    <source>
        <dbReference type="EMBL" id="ESL03071.1"/>
    </source>
</evidence>
<feature type="binding site" evidence="14">
    <location>
        <begin position="180"/>
        <end position="182"/>
    </location>
    <ligand>
        <name>ATP</name>
        <dbReference type="ChEBI" id="CHEBI:30616"/>
    </ligand>
</feature>
<dbReference type="FunFam" id="3.30.470.20:FF:000008">
    <property type="entry name" value="D-alanine--D-alanine ligase"/>
    <property type="match status" value="1"/>
</dbReference>
<evidence type="ECO:0000313" key="19">
    <source>
        <dbReference type="Proteomes" id="UP000018227"/>
    </source>
</evidence>
<keyword evidence="12" id="KW-0963">Cytoplasm</keyword>
<dbReference type="PANTHER" id="PTHR23132">
    <property type="entry name" value="D-ALANINE--D-ALANINE LIGASE"/>
    <property type="match status" value="1"/>
</dbReference>
<dbReference type="GO" id="GO:0008360">
    <property type="term" value="P:regulation of cell shape"/>
    <property type="evidence" value="ECO:0007669"/>
    <property type="project" value="UniProtKB-KW"/>
</dbReference>
<dbReference type="UniPathway" id="UPA00219"/>
<feature type="active site" evidence="13">
    <location>
        <position position="323"/>
    </location>
</feature>
<dbReference type="Gene3D" id="3.30.470.20">
    <property type="entry name" value="ATP-grasp fold, B domain"/>
    <property type="match status" value="1"/>
</dbReference>
<accession>V2Y5Y2</accession>
<dbReference type="InterPro" id="IPR013815">
    <property type="entry name" value="ATP_grasp_subdomain_1"/>
</dbReference>
<keyword evidence="10 15" id="KW-0464">Manganese</keyword>
<name>V2Y5Y2_9FIRM</name>
<comment type="cofactor">
    <cofactor evidence="1">
        <name>Mn(2+)</name>
        <dbReference type="ChEBI" id="CHEBI:29035"/>
    </cofactor>
</comment>
<feature type="binding site" evidence="15">
    <location>
        <position position="312"/>
    </location>
    <ligand>
        <name>Mg(2+)</name>
        <dbReference type="ChEBI" id="CHEBI:18420"/>
        <label>1</label>
    </ligand>
</feature>
<keyword evidence="5 14" id="KW-0547">Nucleotide-binding</keyword>
<keyword evidence="19" id="KW-1185">Reference proteome</keyword>
<comment type="pathway">
    <text evidence="12">Cell wall biogenesis; peptidoglycan biosynthesis.</text>
</comment>
<keyword evidence="11 12" id="KW-0961">Cell wall biogenesis/degradation</keyword>
<evidence type="ECO:0000256" key="5">
    <source>
        <dbReference type="ARBA" id="ARBA00022741"/>
    </source>
</evidence>
<keyword evidence="6 16" id="KW-0067">ATP-binding</keyword>
<dbReference type="InterPro" id="IPR011095">
    <property type="entry name" value="Dala_Dala_lig_C"/>
</dbReference>
<dbReference type="GO" id="GO:0009252">
    <property type="term" value="P:peptidoglycan biosynthetic process"/>
    <property type="evidence" value="ECO:0007669"/>
    <property type="project" value="UniProtKB-UniRule"/>
</dbReference>
<dbReference type="InterPro" id="IPR000291">
    <property type="entry name" value="D-Ala_lig_Van_CS"/>
</dbReference>
<organism evidence="18 19">
    <name type="scientific">Catonella morbi ATCC 51271</name>
    <dbReference type="NCBI Taxonomy" id="592026"/>
    <lineage>
        <taxon>Bacteria</taxon>
        <taxon>Bacillati</taxon>
        <taxon>Bacillota</taxon>
        <taxon>Clostridia</taxon>
        <taxon>Lachnospirales</taxon>
        <taxon>Lachnospiraceae</taxon>
        <taxon>Catonella</taxon>
    </lineage>
</organism>
<evidence type="ECO:0000256" key="6">
    <source>
        <dbReference type="ARBA" id="ARBA00022840"/>
    </source>
</evidence>
<dbReference type="Pfam" id="PF07478">
    <property type="entry name" value="Dala_Dala_lig_C"/>
    <property type="match status" value="1"/>
</dbReference>
<protein>
    <recommendedName>
        <fullName evidence="12">D-alanine--D-alanine ligase</fullName>
        <ecNumber evidence="12">6.3.2.4</ecNumber>
    </recommendedName>
    <alternativeName>
        <fullName evidence="12">D-Ala-D-Ala ligase</fullName>
    </alternativeName>
    <alternativeName>
        <fullName evidence="12">D-alanylalanine synthetase</fullName>
    </alternativeName>
</protein>
<feature type="binding site" evidence="14">
    <location>
        <begin position="311"/>
        <end position="312"/>
    </location>
    <ligand>
        <name>ATP</name>
        <dbReference type="ChEBI" id="CHEBI:30616"/>
    </ligand>
</feature>
<dbReference type="PROSITE" id="PS00843">
    <property type="entry name" value="DALA_DALA_LIGASE_1"/>
    <property type="match status" value="1"/>
</dbReference>
<feature type="binding site" evidence="15">
    <location>
        <position position="298"/>
    </location>
    <ligand>
        <name>Mg(2+)</name>
        <dbReference type="ChEBI" id="CHEBI:18420"/>
        <label>1</label>
    </ligand>
</feature>
<feature type="binding site" evidence="14">
    <location>
        <begin position="188"/>
        <end position="189"/>
    </location>
    <ligand>
        <name>ATP</name>
        <dbReference type="ChEBI" id="CHEBI:30616"/>
    </ligand>
</feature>
<dbReference type="OrthoDB" id="9813261at2"/>
<feature type="active site" evidence="13">
    <location>
        <position position="188"/>
    </location>
</feature>
<dbReference type="InterPro" id="IPR005905">
    <property type="entry name" value="D_ala_D_ala"/>
</dbReference>
<evidence type="ECO:0000256" key="15">
    <source>
        <dbReference type="PIRSR" id="PIRSR039102-3"/>
    </source>
</evidence>
<feature type="binding site" evidence="15">
    <location>
        <position position="312"/>
    </location>
    <ligand>
        <name>Mg(2+)</name>
        <dbReference type="ChEBI" id="CHEBI:18420"/>
        <label>2</label>
    </ligand>
</feature>
<evidence type="ECO:0000256" key="9">
    <source>
        <dbReference type="ARBA" id="ARBA00022984"/>
    </source>
</evidence>
<evidence type="ECO:0000256" key="12">
    <source>
        <dbReference type="HAMAP-Rule" id="MF_00047"/>
    </source>
</evidence>
<comment type="catalytic activity">
    <reaction evidence="12">
        <text>2 D-alanine + ATP = D-alanyl-D-alanine + ADP + phosphate + H(+)</text>
        <dbReference type="Rhea" id="RHEA:11224"/>
        <dbReference type="ChEBI" id="CHEBI:15378"/>
        <dbReference type="ChEBI" id="CHEBI:30616"/>
        <dbReference type="ChEBI" id="CHEBI:43474"/>
        <dbReference type="ChEBI" id="CHEBI:57416"/>
        <dbReference type="ChEBI" id="CHEBI:57822"/>
        <dbReference type="ChEBI" id="CHEBI:456216"/>
        <dbReference type="EC" id="6.3.2.4"/>
    </reaction>
</comment>
<keyword evidence="9 12" id="KW-0573">Peptidoglycan synthesis</keyword>
<dbReference type="InterPro" id="IPR016185">
    <property type="entry name" value="PreATP-grasp_dom_sf"/>
</dbReference>
<keyword evidence="3 12" id="KW-0436">Ligase</keyword>
<evidence type="ECO:0000256" key="14">
    <source>
        <dbReference type="PIRSR" id="PIRSR039102-2"/>
    </source>
</evidence>
<comment type="caution">
    <text evidence="18">The sequence shown here is derived from an EMBL/GenBank/DDBJ whole genome shotgun (WGS) entry which is preliminary data.</text>
</comment>
<dbReference type="PIRSF" id="PIRSF039102">
    <property type="entry name" value="Ddl/VanB"/>
    <property type="match status" value="1"/>
</dbReference>
<dbReference type="Gene3D" id="3.30.1490.20">
    <property type="entry name" value="ATP-grasp fold, A domain"/>
    <property type="match status" value="1"/>
</dbReference>
<feature type="binding site" evidence="14">
    <location>
        <position position="136"/>
    </location>
    <ligand>
        <name>ATP</name>
        <dbReference type="ChEBI" id="CHEBI:30616"/>
    </ligand>
</feature>
<evidence type="ECO:0000256" key="16">
    <source>
        <dbReference type="PROSITE-ProRule" id="PRU00409"/>
    </source>
</evidence>
<dbReference type="Pfam" id="PF01820">
    <property type="entry name" value="Dala_Dala_lig_N"/>
    <property type="match status" value="1"/>
</dbReference>
<dbReference type="STRING" id="592026.GCWU0000282_001944"/>
<evidence type="ECO:0000256" key="3">
    <source>
        <dbReference type="ARBA" id="ARBA00022598"/>
    </source>
</evidence>
<feature type="binding site" evidence="14">
    <location>
        <begin position="218"/>
        <end position="225"/>
    </location>
    <ligand>
        <name>ATP</name>
        <dbReference type="ChEBI" id="CHEBI:30616"/>
    </ligand>
</feature>
<dbReference type="SUPFAM" id="SSF52440">
    <property type="entry name" value="PreATP-grasp domain"/>
    <property type="match status" value="1"/>
</dbReference>
<dbReference type="RefSeq" id="WP_023354813.1">
    <property type="nucleotide sequence ID" value="NZ_KI535368.1"/>
</dbReference>
<sequence>MKKRLAVIVGGRSSEHEVSLVSGESVIEGIDTDKYDVKIIVISKEGEWLLAPNTEALKDGSWKESKVKAVISPDAKDKALLVFNENGSVEKLAIDAVFPVLHGLYGEDGTIQGLFELAGIPYVGCGVIASAVGMDKWYTKQVVDTTGIRQARFVPVYRDELKEMDKVIDKIEKAYPYPYFVKPSNAGSSKGVSKAADREGLKKALLLAAEHDRKILVEETIVGRELECAVLGGFDVKASGVGEILAAAEFYDFDAKYNNAESKTVLSPELPEGKTEEIREAAVKIFKALDGYGLSRVDFFLENDTNEIVFNEINTLPGFTAISMYPMLWKEQGLDKKALIDELINLALRRYEG</sequence>
<evidence type="ECO:0000256" key="10">
    <source>
        <dbReference type="ARBA" id="ARBA00023211"/>
    </source>
</evidence>
<dbReference type="HAMAP" id="MF_00047">
    <property type="entry name" value="Dala_Dala_lig"/>
    <property type="match status" value="1"/>
</dbReference>
<evidence type="ECO:0000256" key="1">
    <source>
        <dbReference type="ARBA" id="ARBA00001936"/>
    </source>
</evidence>
<evidence type="ECO:0000256" key="2">
    <source>
        <dbReference type="ARBA" id="ARBA00010871"/>
    </source>
</evidence>
<comment type="similarity">
    <text evidence="2 12">Belongs to the D-alanine--D-alanine ligase family.</text>
</comment>
<dbReference type="Gene3D" id="3.40.50.20">
    <property type="match status" value="1"/>
</dbReference>
<comment type="subcellular location">
    <subcellularLocation>
        <location evidence="12">Cytoplasm</location>
    </subcellularLocation>
</comment>
<evidence type="ECO:0000256" key="13">
    <source>
        <dbReference type="PIRSR" id="PIRSR039102-1"/>
    </source>
</evidence>
<proteinExistence type="inferred from homology"/>
<comment type="function">
    <text evidence="12">Cell wall formation.</text>
</comment>
<dbReference type="PROSITE" id="PS50975">
    <property type="entry name" value="ATP_GRASP"/>
    <property type="match status" value="1"/>
</dbReference>
<dbReference type="PROSITE" id="PS00844">
    <property type="entry name" value="DALA_DALA_LIGASE_2"/>
    <property type="match status" value="1"/>
</dbReference>
<dbReference type="Proteomes" id="UP000018227">
    <property type="component" value="Unassembled WGS sequence"/>
</dbReference>
<dbReference type="NCBIfam" id="TIGR01205">
    <property type="entry name" value="D_ala_D_alaTIGR"/>
    <property type="match status" value="1"/>
</dbReference>
<dbReference type="EC" id="6.3.2.4" evidence="12"/>
<evidence type="ECO:0000256" key="11">
    <source>
        <dbReference type="ARBA" id="ARBA00023316"/>
    </source>
</evidence>
<comment type="cofactor">
    <cofactor evidence="15">
        <name>Mg(2+)</name>
        <dbReference type="ChEBI" id="CHEBI:18420"/>
    </cofactor>
    <cofactor evidence="15">
        <name>Mn(2+)</name>
        <dbReference type="ChEBI" id="CHEBI:29035"/>
    </cofactor>
    <text evidence="15">Binds 2 magnesium or manganese ions per subunit.</text>
</comment>
<reference evidence="18 19" key="1">
    <citation type="submission" date="2013-06" db="EMBL/GenBank/DDBJ databases">
        <authorList>
            <person name="Weinstock G."/>
            <person name="Sodergren E."/>
            <person name="Clifton S."/>
            <person name="Fulton L."/>
            <person name="Fulton B."/>
            <person name="Courtney L."/>
            <person name="Fronick C."/>
            <person name="Harrison M."/>
            <person name="Strong C."/>
            <person name="Farmer C."/>
            <person name="Delahaunty K."/>
            <person name="Markovic C."/>
            <person name="Hall O."/>
            <person name="Minx P."/>
            <person name="Tomlinson C."/>
            <person name="Mitreva M."/>
            <person name="Nelson J."/>
            <person name="Hou S."/>
            <person name="Wollam A."/>
            <person name="Pepin K.H."/>
            <person name="Johnson M."/>
            <person name="Bhonagiri V."/>
            <person name="Nash W.E."/>
            <person name="Warren W."/>
            <person name="Chinwalla A."/>
            <person name="Mardis E.R."/>
            <person name="Wilson R.K."/>
        </authorList>
    </citation>
    <scope>NUCLEOTIDE SEQUENCE [LARGE SCALE GENOMIC DNA]</scope>
    <source>
        <strain evidence="18 19">ATCC 51271</strain>
    </source>
</reference>
<dbReference type="NCBIfam" id="NF002528">
    <property type="entry name" value="PRK01966.1-4"/>
    <property type="match status" value="1"/>
</dbReference>
<keyword evidence="8 12" id="KW-0133">Cell shape</keyword>
<keyword evidence="4 15" id="KW-0479">Metal-binding</keyword>
<dbReference type="InterPro" id="IPR011761">
    <property type="entry name" value="ATP-grasp"/>
</dbReference>
<dbReference type="HOGENOM" id="CLU_039268_0_0_9"/>
<feature type="active site" evidence="13">
    <location>
        <position position="15"/>
    </location>
</feature>
<dbReference type="SUPFAM" id="SSF56059">
    <property type="entry name" value="Glutathione synthetase ATP-binding domain-like"/>
    <property type="match status" value="1"/>
</dbReference>
<dbReference type="InterPro" id="IPR011127">
    <property type="entry name" value="Dala_Dala_lig_N"/>
</dbReference>
<dbReference type="GO" id="GO:0071555">
    <property type="term" value="P:cell wall organization"/>
    <property type="evidence" value="ECO:0007669"/>
    <property type="project" value="UniProtKB-KW"/>
</dbReference>
<dbReference type="GO" id="GO:0008716">
    <property type="term" value="F:D-alanine-D-alanine ligase activity"/>
    <property type="evidence" value="ECO:0007669"/>
    <property type="project" value="UniProtKB-UniRule"/>
</dbReference>
<feature type="domain" description="ATP-grasp" evidence="17">
    <location>
        <begin position="140"/>
        <end position="345"/>
    </location>
</feature>
<dbReference type="EMBL" id="ACIL03000013">
    <property type="protein sequence ID" value="ESL03071.1"/>
    <property type="molecule type" value="Genomic_DNA"/>
</dbReference>
<evidence type="ECO:0000259" key="17">
    <source>
        <dbReference type="PROSITE" id="PS50975"/>
    </source>
</evidence>
<dbReference type="GO" id="GO:0005524">
    <property type="term" value="F:ATP binding"/>
    <property type="evidence" value="ECO:0007669"/>
    <property type="project" value="UniProtKB-UniRule"/>
</dbReference>
<dbReference type="GO" id="GO:0005829">
    <property type="term" value="C:cytosol"/>
    <property type="evidence" value="ECO:0007669"/>
    <property type="project" value="TreeGrafter"/>
</dbReference>
<keyword evidence="7 15" id="KW-0460">Magnesium</keyword>
<gene>
    <name evidence="12" type="primary">ddl</name>
    <name evidence="18" type="ORF">GCWU0000282_001944</name>
</gene>
<dbReference type="AlphaFoldDB" id="V2Y5Y2"/>
<evidence type="ECO:0000256" key="4">
    <source>
        <dbReference type="ARBA" id="ARBA00022723"/>
    </source>
</evidence>
<evidence type="ECO:0000256" key="8">
    <source>
        <dbReference type="ARBA" id="ARBA00022960"/>
    </source>
</evidence>
<feature type="binding site" evidence="15">
    <location>
        <position position="314"/>
    </location>
    <ligand>
        <name>Mg(2+)</name>
        <dbReference type="ChEBI" id="CHEBI:18420"/>
        <label>2</label>
    </ligand>
</feature>
<dbReference type="GO" id="GO:0046872">
    <property type="term" value="F:metal ion binding"/>
    <property type="evidence" value="ECO:0007669"/>
    <property type="project" value="UniProtKB-KW"/>
</dbReference>